<feature type="transmembrane region" description="Helical" evidence="1">
    <location>
        <begin position="20"/>
        <end position="38"/>
    </location>
</feature>
<organism evidence="2">
    <name type="scientific">Physarum polycephalum</name>
    <name type="common">Many-headed slime mold</name>
    <name type="synonym">Badhamia polycephala</name>
    <dbReference type="NCBI Taxonomy" id="5791"/>
    <lineage>
        <taxon>Eukaryota</taxon>
        <taxon>Amoebozoa</taxon>
        <taxon>Evosea</taxon>
        <taxon>Eumycetozoa</taxon>
        <taxon>Myxogastria</taxon>
        <taxon>Myxogastromycetidae</taxon>
        <taxon>Physariida</taxon>
        <taxon>Physaraceae</taxon>
        <taxon>Physarum</taxon>
    </lineage>
</organism>
<proteinExistence type="predicted"/>
<accession>Q9MJ63</accession>
<keyword evidence="1" id="KW-0812">Transmembrane</keyword>
<sequence>MINNIKSILNNLKLFVGTKYLLKSVLIFIFIAGLYYFFTKYTGATPAIPVTQMPSILNPTHIAYIQQLEAFQAATYVEGKFSVLEGIEYIHNNQPRLNRVEDTHSLQGENTSYHLFIEEYKSFILGLNPEKQGIAINYLQTIITYQHSMLLDTTPSPHDIEVIFESLTTKPLTTQTSTIKIIMLPVIIVLFITLNVCSI</sequence>
<dbReference type="RefSeq" id="NP_062865.1">
    <property type="nucleotide sequence ID" value="NC_002508.1"/>
</dbReference>
<evidence type="ECO:0000313" key="2">
    <source>
        <dbReference type="EMBL" id="BAB08099.1"/>
    </source>
</evidence>
<keyword evidence="2" id="KW-0496">Mitochondrion</keyword>
<dbReference type="GeneID" id="1501706"/>
<dbReference type="AlphaFoldDB" id="Q9MJ63"/>
<geneLocation type="mitochondrion" evidence="2"/>
<keyword evidence="1" id="KW-1133">Transmembrane helix</keyword>
<dbReference type="EMBL" id="AB027295">
    <property type="protein sequence ID" value="BAB08099.1"/>
    <property type="molecule type" value="Genomic_DNA"/>
</dbReference>
<name>Q9MJ63_PHYPO</name>
<feature type="transmembrane region" description="Helical" evidence="1">
    <location>
        <begin position="179"/>
        <end position="197"/>
    </location>
</feature>
<evidence type="ECO:0000256" key="1">
    <source>
        <dbReference type="SAM" id="Phobius"/>
    </source>
</evidence>
<protein>
    <submittedName>
        <fullName evidence="2">ORF19</fullName>
    </submittedName>
</protein>
<keyword evidence="1" id="KW-0472">Membrane</keyword>
<reference evidence="2" key="1">
    <citation type="journal article" date="2001" name="Mol. Gen. Genet.">
        <title>The complete DNA sequence of the mitochondrial genome of Physarum polycephalum.</title>
        <authorList>
            <person name="Takano H."/>
            <person name="Abe T."/>
            <person name="Sakurai R."/>
            <person name="Moriyama Y."/>
            <person name="Miyazawa Y."/>
            <person name="Nozaki H."/>
            <person name="Kawano S."/>
            <person name="Sasaki N."/>
            <person name="Kuroiwa T."/>
        </authorList>
    </citation>
    <scope>NUCLEOTIDE SEQUENCE</scope>
</reference>